<keyword evidence="2" id="KW-1185">Reference proteome</keyword>
<protein>
    <submittedName>
        <fullName evidence="1">IS1 family transposase</fullName>
    </submittedName>
</protein>
<dbReference type="EMBL" id="CP110820">
    <property type="protein sequence ID" value="WPX97347.1"/>
    <property type="molecule type" value="Genomic_DNA"/>
</dbReference>
<evidence type="ECO:0000313" key="1">
    <source>
        <dbReference type="EMBL" id="WPX97347.1"/>
    </source>
</evidence>
<organism evidence="1 2">
    <name type="scientific">Candidatus Bandiella euplotis</name>
    <dbReference type="NCBI Taxonomy" id="1664265"/>
    <lineage>
        <taxon>Bacteria</taxon>
        <taxon>Pseudomonadati</taxon>
        <taxon>Pseudomonadota</taxon>
        <taxon>Alphaproteobacteria</taxon>
        <taxon>Rickettsiales</taxon>
        <taxon>Candidatus Midichloriaceae</taxon>
        <taxon>Candidatus Bandiella</taxon>
    </lineage>
</organism>
<dbReference type="Proteomes" id="UP001327219">
    <property type="component" value="Chromosome"/>
</dbReference>
<reference evidence="1 2" key="1">
    <citation type="submission" date="2022-11" db="EMBL/GenBank/DDBJ databases">
        <title>Host association and intracellularity evolved multiple times independently in the Rickettsiales.</title>
        <authorList>
            <person name="Castelli M."/>
            <person name="Nardi T."/>
            <person name="Gammuto L."/>
            <person name="Bellinzona G."/>
            <person name="Sabaneyeva E."/>
            <person name="Potekhin A."/>
            <person name="Serra V."/>
            <person name="Petroni G."/>
            <person name="Sassera D."/>
        </authorList>
    </citation>
    <scope>NUCLEOTIDE SEQUENCE [LARGE SCALE GENOMIC DNA]</scope>
    <source>
        <strain evidence="1 2">NDG2</strain>
    </source>
</reference>
<evidence type="ECO:0000313" key="2">
    <source>
        <dbReference type="Proteomes" id="UP001327219"/>
    </source>
</evidence>
<gene>
    <name evidence="1" type="ORF">Bandiella_01496</name>
</gene>
<accession>A0ABZ0UN29</accession>
<name>A0ABZ0UN29_9RICK</name>
<sequence length="155" mass="18248">MKLYTEGMGIRAISRIENVCAPLLIHWIRSFAKAIKEKLRTTEIPDNAKEIEILEADELFTYYQKKTKRAYIWLAVDQNRNQAIDIAVSKSRDKFVFVRMAQRLQRKGYKAKILCSDGYEKDMATINWQISTLYRNLKHVWLSQSPYTTLLNKVQ</sequence>
<proteinExistence type="predicted"/>